<evidence type="ECO:0000313" key="3">
    <source>
        <dbReference type="Proteomes" id="UP000256269"/>
    </source>
</evidence>
<organism evidence="2 3">
    <name type="scientific">Kutzneria buriramensis</name>
    <dbReference type="NCBI Taxonomy" id="1045776"/>
    <lineage>
        <taxon>Bacteria</taxon>
        <taxon>Bacillati</taxon>
        <taxon>Actinomycetota</taxon>
        <taxon>Actinomycetes</taxon>
        <taxon>Pseudonocardiales</taxon>
        <taxon>Pseudonocardiaceae</taxon>
        <taxon>Kutzneria</taxon>
    </lineage>
</organism>
<reference evidence="2 3" key="1">
    <citation type="submission" date="2018-08" db="EMBL/GenBank/DDBJ databases">
        <title>Genomic Encyclopedia of Archaeal and Bacterial Type Strains, Phase II (KMG-II): from individual species to whole genera.</title>
        <authorList>
            <person name="Goeker M."/>
        </authorList>
    </citation>
    <scope>NUCLEOTIDE SEQUENCE [LARGE SCALE GENOMIC DNA]</scope>
    <source>
        <strain evidence="2 3">DSM 45791</strain>
    </source>
</reference>
<protein>
    <submittedName>
        <fullName evidence="2">3-hydroxyacyl-[acyl-carrier-protein] dehydratase</fullName>
    </submittedName>
</protein>
<dbReference type="Proteomes" id="UP000256269">
    <property type="component" value="Unassembled WGS sequence"/>
</dbReference>
<name>A0A3E0GTI1_9PSEU</name>
<proteinExistence type="predicted"/>
<dbReference type="InterPro" id="IPR029069">
    <property type="entry name" value="HotDog_dom_sf"/>
</dbReference>
<dbReference type="AlphaFoldDB" id="A0A3E0GTI1"/>
<accession>A0A3E0GTI1</accession>
<keyword evidence="3" id="KW-1185">Reference proteome</keyword>
<dbReference type="InterPro" id="IPR054545">
    <property type="entry name" value="ApeI-like"/>
</dbReference>
<evidence type="ECO:0000313" key="2">
    <source>
        <dbReference type="EMBL" id="REH26992.1"/>
    </source>
</evidence>
<gene>
    <name evidence="2" type="ORF">BCF44_13147</name>
</gene>
<sequence length="121" mass="12906">MKTVSPVIGQLQVVSGDTVRVPISPDEPVFAGHYPDSPIFPGMCLVEYARLGALLLAPEAGLELAALESARFRAPVLPGDELTITVSWRRDGQRWRCSAHASTGRGAVATVRLRLRVGGTA</sequence>
<dbReference type="Gene3D" id="3.10.129.10">
    <property type="entry name" value="Hotdog Thioesterase"/>
    <property type="match status" value="1"/>
</dbReference>
<evidence type="ECO:0000259" key="1">
    <source>
        <dbReference type="Pfam" id="PF22818"/>
    </source>
</evidence>
<feature type="domain" description="ApeI dehydratase-like" evidence="1">
    <location>
        <begin position="19"/>
        <end position="98"/>
    </location>
</feature>
<comment type="caution">
    <text evidence="2">The sequence shown here is derived from an EMBL/GenBank/DDBJ whole genome shotgun (WGS) entry which is preliminary data.</text>
</comment>
<dbReference type="EMBL" id="QUNO01000031">
    <property type="protein sequence ID" value="REH26992.1"/>
    <property type="molecule type" value="Genomic_DNA"/>
</dbReference>
<dbReference type="SUPFAM" id="SSF54637">
    <property type="entry name" value="Thioesterase/thiol ester dehydrase-isomerase"/>
    <property type="match status" value="1"/>
</dbReference>
<dbReference type="Pfam" id="PF22818">
    <property type="entry name" value="ApeI-like"/>
    <property type="match status" value="1"/>
</dbReference>